<comment type="similarity">
    <text evidence="4">Belongs to the ABC transporter superfamily. Macrolide exporter (TC 3.A.1.122) family.</text>
</comment>
<dbReference type="CDD" id="cd03255">
    <property type="entry name" value="ABC_MJ0796_LolCDE_FtsE"/>
    <property type="match status" value="1"/>
</dbReference>
<accession>A0A2S6HKJ9</accession>
<dbReference type="InterPro" id="IPR017871">
    <property type="entry name" value="ABC_transporter-like_CS"/>
</dbReference>
<dbReference type="PANTHER" id="PTHR42798:SF2">
    <property type="entry name" value="ABC TRANSPORTER ATP-BINDING PROTEIN MG467-RELATED"/>
    <property type="match status" value="1"/>
</dbReference>
<evidence type="ECO:0000313" key="6">
    <source>
        <dbReference type="EMBL" id="PPK77956.1"/>
    </source>
</evidence>
<dbReference type="GO" id="GO:1902495">
    <property type="term" value="C:transmembrane transporter complex"/>
    <property type="evidence" value="ECO:0007669"/>
    <property type="project" value="UniProtKB-ARBA"/>
</dbReference>
<dbReference type="PROSITE" id="PS50893">
    <property type="entry name" value="ABC_TRANSPORTER_2"/>
    <property type="match status" value="1"/>
</dbReference>
<dbReference type="InterPro" id="IPR003593">
    <property type="entry name" value="AAA+_ATPase"/>
</dbReference>
<evidence type="ECO:0000256" key="1">
    <source>
        <dbReference type="ARBA" id="ARBA00022448"/>
    </source>
</evidence>
<dbReference type="EMBL" id="PTIZ01000001">
    <property type="protein sequence ID" value="PPK77956.1"/>
    <property type="molecule type" value="Genomic_DNA"/>
</dbReference>
<dbReference type="Gene3D" id="3.40.50.300">
    <property type="entry name" value="P-loop containing nucleotide triphosphate hydrolases"/>
    <property type="match status" value="1"/>
</dbReference>
<protein>
    <submittedName>
        <fullName evidence="6">Putative ABC transport system ATP-binding protein</fullName>
    </submittedName>
</protein>
<feature type="domain" description="ABC transporter" evidence="5">
    <location>
        <begin position="12"/>
        <end position="229"/>
    </location>
</feature>
<dbReference type="PROSITE" id="PS00211">
    <property type="entry name" value="ABC_TRANSPORTER_1"/>
    <property type="match status" value="1"/>
</dbReference>
<organism evidence="6 7">
    <name type="scientific">Methylobacter tundripaludum</name>
    <dbReference type="NCBI Taxonomy" id="173365"/>
    <lineage>
        <taxon>Bacteria</taxon>
        <taxon>Pseudomonadati</taxon>
        <taxon>Pseudomonadota</taxon>
        <taxon>Gammaproteobacteria</taxon>
        <taxon>Methylococcales</taxon>
        <taxon>Methylococcaceae</taxon>
        <taxon>Methylobacter</taxon>
    </lineage>
</organism>
<dbReference type="Proteomes" id="UP000240010">
    <property type="component" value="Unassembled WGS sequence"/>
</dbReference>
<keyword evidence="3 6" id="KW-0067">ATP-binding</keyword>
<dbReference type="SUPFAM" id="SSF52540">
    <property type="entry name" value="P-loop containing nucleoside triphosphate hydrolases"/>
    <property type="match status" value="1"/>
</dbReference>
<dbReference type="GO" id="GO:0022857">
    <property type="term" value="F:transmembrane transporter activity"/>
    <property type="evidence" value="ECO:0007669"/>
    <property type="project" value="UniProtKB-ARBA"/>
</dbReference>
<evidence type="ECO:0000256" key="2">
    <source>
        <dbReference type="ARBA" id="ARBA00022741"/>
    </source>
</evidence>
<keyword evidence="2" id="KW-0547">Nucleotide-binding</keyword>
<dbReference type="AlphaFoldDB" id="A0A2S6HKJ9"/>
<dbReference type="GO" id="GO:0005524">
    <property type="term" value="F:ATP binding"/>
    <property type="evidence" value="ECO:0007669"/>
    <property type="project" value="UniProtKB-KW"/>
</dbReference>
<dbReference type="Pfam" id="PF00005">
    <property type="entry name" value="ABC_tran"/>
    <property type="match status" value="1"/>
</dbReference>
<evidence type="ECO:0000256" key="3">
    <source>
        <dbReference type="ARBA" id="ARBA00022840"/>
    </source>
</evidence>
<evidence type="ECO:0000256" key="4">
    <source>
        <dbReference type="ARBA" id="ARBA00038388"/>
    </source>
</evidence>
<gene>
    <name evidence="6" type="ORF">B0F87_101338</name>
</gene>
<dbReference type="GO" id="GO:0016887">
    <property type="term" value="F:ATP hydrolysis activity"/>
    <property type="evidence" value="ECO:0007669"/>
    <property type="project" value="InterPro"/>
</dbReference>
<proteinExistence type="inferred from homology"/>
<evidence type="ECO:0000259" key="5">
    <source>
        <dbReference type="PROSITE" id="PS50893"/>
    </source>
</evidence>
<dbReference type="InterPro" id="IPR017911">
    <property type="entry name" value="MacB-like_ATP-bd"/>
</dbReference>
<dbReference type="SMART" id="SM00382">
    <property type="entry name" value="AAA"/>
    <property type="match status" value="1"/>
</dbReference>
<reference evidence="6 7" key="1">
    <citation type="submission" date="2018-02" db="EMBL/GenBank/DDBJ databases">
        <title>Subsurface microbial communities from deep shales in Ohio and West Virginia, USA.</title>
        <authorList>
            <person name="Wrighton K."/>
        </authorList>
    </citation>
    <scope>NUCLEOTIDE SEQUENCE [LARGE SCALE GENOMIC DNA]</scope>
    <source>
        <strain evidence="6 7">OWC-DMM</strain>
    </source>
</reference>
<sequence length="229" mass="24260">MQTQSLNNISIIVTENLSKSVATSDGILHILSSIDLIIKSGESIAIVGESGSGKSTLISLLAGLDTPTSGTISLNGKSLTAMNEDGRAAIRNELIGFVFQSFQLLPGLTALENVMLPLELSGDKNAKVSAAALLARVGLSHRLSHTPQKLSGGEQQRVALARAFVTKPAILFADEPTGNLDSKTGAHIIDLLFELNQENKTTLILVTHDQALAARCQRTIRLDSGRIVI</sequence>
<evidence type="ECO:0000313" key="7">
    <source>
        <dbReference type="Proteomes" id="UP000240010"/>
    </source>
</evidence>
<comment type="caution">
    <text evidence="6">The sequence shown here is derived from an EMBL/GenBank/DDBJ whole genome shotgun (WGS) entry which is preliminary data.</text>
</comment>
<name>A0A2S6HKJ9_9GAMM</name>
<keyword evidence="1" id="KW-0813">Transport</keyword>
<dbReference type="InterPro" id="IPR003439">
    <property type="entry name" value="ABC_transporter-like_ATP-bd"/>
</dbReference>
<dbReference type="PANTHER" id="PTHR42798">
    <property type="entry name" value="LIPOPROTEIN-RELEASING SYSTEM ATP-BINDING PROTEIN LOLD"/>
    <property type="match status" value="1"/>
</dbReference>
<dbReference type="FunFam" id="3.40.50.300:FF:000032">
    <property type="entry name" value="Export ABC transporter ATP-binding protein"/>
    <property type="match status" value="1"/>
</dbReference>
<dbReference type="InterPro" id="IPR027417">
    <property type="entry name" value="P-loop_NTPase"/>
</dbReference>
<dbReference type="RefSeq" id="WP_181050011.1">
    <property type="nucleotide sequence ID" value="NZ_PTIZ01000001.1"/>
</dbReference>